<evidence type="ECO:0000256" key="1">
    <source>
        <dbReference type="ARBA" id="ARBA00022723"/>
    </source>
</evidence>
<dbReference type="EMBL" id="CACRXK020004786">
    <property type="protein sequence ID" value="CAB4004018.1"/>
    <property type="molecule type" value="Genomic_DNA"/>
</dbReference>
<evidence type="ECO:0000313" key="4">
    <source>
        <dbReference type="Proteomes" id="UP001152795"/>
    </source>
</evidence>
<dbReference type="Proteomes" id="UP001152795">
    <property type="component" value="Unassembled WGS sequence"/>
</dbReference>
<keyword evidence="4" id="KW-1185">Reference proteome</keyword>
<dbReference type="OrthoDB" id="4953at2759"/>
<name>A0A6S7INR6_PARCT</name>
<dbReference type="InterPro" id="IPR050626">
    <property type="entry name" value="Peptidase_M16"/>
</dbReference>
<organism evidence="3 4">
    <name type="scientific">Paramuricea clavata</name>
    <name type="common">Red gorgonian</name>
    <name type="synonym">Violescent sea-whip</name>
    <dbReference type="NCBI Taxonomy" id="317549"/>
    <lineage>
        <taxon>Eukaryota</taxon>
        <taxon>Metazoa</taxon>
        <taxon>Cnidaria</taxon>
        <taxon>Anthozoa</taxon>
        <taxon>Octocorallia</taxon>
        <taxon>Malacalcyonacea</taxon>
        <taxon>Plexauridae</taxon>
        <taxon>Paramuricea</taxon>
    </lineage>
</organism>
<gene>
    <name evidence="3" type="ORF">PACLA_8A015564</name>
</gene>
<dbReference type="Gene3D" id="3.30.830.10">
    <property type="entry name" value="Metalloenzyme, LuxS/M16 peptidase-like"/>
    <property type="match status" value="1"/>
</dbReference>
<feature type="domain" description="Peptidase M16 middle/third" evidence="2">
    <location>
        <begin position="1"/>
        <end position="132"/>
    </location>
</feature>
<sequence length="133" mass="15544">MIHECTSGKVWHKQDDTFFIPKAIFNIYFKSPLINRNAKNMVLAEIFALLLDFDLKDVAYAADVAELSYCITVCQTGIIMNFCGFSDKLQMLFQKVIEHMNTFEVKETQFNMVKEQATRAYYNRIIKPEKLVR</sequence>
<dbReference type="SUPFAM" id="SSF63411">
    <property type="entry name" value="LuxS/MPP-like metallohydrolase"/>
    <property type="match status" value="1"/>
</dbReference>
<dbReference type="AlphaFoldDB" id="A0A6S7INR6"/>
<evidence type="ECO:0000259" key="2">
    <source>
        <dbReference type="Pfam" id="PF16187"/>
    </source>
</evidence>
<keyword evidence="1" id="KW-0479">Metal-binding</keyword>
<evidence type="ECO:0000313" key="3">
    <source>
        <dbReference type="EMBL" id="CAB4004018.1"/>
    </source>
</evidence>
<dbReference type="GO" id="GO:0046872">
    <property type="term" value="F:metal ion binding"/>
    <property type="evidence" value="ECO:0007669"/>
    <property type="project" value="UniProtKB-KW"/>
</dbReference>
<accession>A0A6S7INR6</accession>
<dbReference type="Pfam" id="PF16187">
    <property type="entry name" value="Peptidase_M16_M"/>
    <property type="match status" value="1"/>
</dbReference>
<dbReference type="PANTHER" id="PTHR43690">
    <property type="entry name" value="NARDILYSIN"/>
    <property type="match status" value="1"/>
</dbReference>
<proteinExistence type="predicted"/>
<comment type="caution">
    <text evidence="3">The sequence shown here is derived from an EMBL/GenBank/DDBJ whole genome shotgun (WGS) entry which is preliminary data.</text>
</comment>
<dbReference type="InterPro" id="IPR011249">
    <property type="entry name" value="Metalloenz_LuxS/M16"/>
</dbReference>
<dbReference type="InterPro" id="IPR032632">
    <property type="entry name" value="Peptidase_M16_M"/>
</dbReference>
<dbReference type="PANTHER" id="PTHR43690:SF18">
    <property type="entry name" value="INSULIN-DEGRADING ENZYME-RELATED"/>
    <property type="match status" value="1"/>
</dbReference>
<reference evidence="3" key="1">
    <citation type="submission" date="2020-04" db="EMBL/GenBank/DDBJ databases">
        <authorList>
            <person name="Alioto T."/>
            <person name="Alioto T."/>
            <person name="Gomez Garrido J."/>
        </authorList>
    </citation>
    <scope>NUCLEOTIDE SEQUENCE</scope>
    <source>
        <strain evidence="3">A484AB</strain>
    </source>
</reference>
<protein>
    <submittedName>
        <fullName evidence="3">Nardilysin-like</fullName>
    </submittedName>
</protein>